<evidence type="ECO:0008006" key="5">
    <source>
        <dbReference type="Google" id="ProtNLM"/>
    </source>
</evidence>
<comment type="caution">
    <text evidence="3">The sequence shown here is derived from an EMBL/GenBank/DDBJ whole genome shotgun (WGS) entry which is preliminary data.</text>
</comment>
<proteinExistence type="predicted"/>
<feature type="compositionally biased region" description="Basic and acidic residues" evidence="2">
    <location>
        <begin position="493"/>
        <end position="504"/>
    </location>
</feature>
<feature type="compositionally biased region" description="Basic and acidic residues" evidence="2">
    <location>
        <begin position="769"/>
        <end position="779"/>
    </location>
</feature>
<dbReference type="Proteomes" id="UP000019462">
    <property type="component" value="Unassembled WGS sequence"/>
</dbReference>
<feature type="compositionally biased region" description="Polar residues" evidence="2">
    <location>
        <begin position="285"/>
        <end position="308"/>
    </location>
</feature>
<feature type="compositionally biased region" description="Low complexity" evidence="2">
    <location>
        <begin position="320"/>
        <end position="331"/>
    </location>
</feature>
<feature type="compositionally biased region" description="Polar residues" evidence="2">
    <location>
        <begin position="505"/>
        <end position="518"/>
    </location>
</feature>
<sequence length="800" mass="84775">MAATAGLQFVGRLSIAIVPRHAPPLSSGTSRVLAAAGLAKRAASWCFAPRSPSVLKSQLNLLYLIGLAWWTGAMDLSPPETLALSPHLSSSHPSSPSSAPTHAYTIALLLATTSRRLCVRDSSFCLDNVSPSETSLSAVHHNTHFDRTGPYPGIYLASRHHSTSYQVVLYHAIDTDHRRTTHERLSVDTAQPRQSRQEEQKRPAALASAMSAVATRRASLTPSSPASRRGSWVDVPIVSAPSSRRGSRVDLTINTTGSTSLASPEPLSASSQTKLSIHQLLGSLSHVSDSQSRMSSPGNSRSPMTSESHTGKRKFDADADSSSPFPASSAAEIQLPSDPLRRASIINLATAAAAAVLQCQVGRHMSTLPEQDQKRQRVEQLEMLIEQARKASDRTKSMDSNGQAENASHNVAIANALANHLGLTPQPSAPSTPAAGTPVPSSPTKAPASALAAPPTPTAPKSPLSAEPVTAERLAADAEEEKESGAAAPVQETRSDKTESKDAQRTTVTAPKSATPTIVLNKGHADEPSLLDKLPAEHQREWQSTVSSDKFLDEAKEVATTYSRFYRFEKEWAQKALELERRRSSVRIDPLSRLPPGNAPLSTNAPNSGPTSPTQHSAPESRIMSRGASPFGDISADSAARTSHSVPSGSFSSSHRGSSSGLANVLSNFAELIEHRQRSCSGLEALAKQAKELPVKRLSQPNPQFRTTFGEFSWSKGSQGGVKAGSQTINEADADSDASSPAQDDGPAGSEQAAAQSIKAEPSPARLQVKSERKIKEEAAEPEADGPATPRSTMSIASML</sequence>
<feature type="region of interest" description="Disordered" evidence="2">
    <location>
        <begin position="421"/>
        <end position="529"/>
    </location>
</feature>
<feature type="compositionally biased region" description="Low complexity" evidence="2">
    <location>
        <begin position="424"/>
        <end position="453"/>
    </location>
</feature>
<dbReference type="OrthoDB" id="2551712at2759"/>
<name>W3VSW0_MOEAP</name>
<feature type="region of interest" description="Disordered" evidence="2">
    <location>
        <begin position="285"/>
        <end position="331"/>
    </location>
</feature>
<reference evidence="3 4" key="1">
    <citation type="journal article" date="2014" name="Genome Announc.">
        <title>Genome sequence of the basidiomycetous fungus Pseudozyma aphidis DSM70725, an efficient producer of biosurfactant mannosylerythritol lipids.</title>
        <authorList>
            <person name="Lorenz S."/>
            <person name="Guenther M."/>
            <person name="Grumaz C."/>
            <person name="Rupp S."/>
            <person name="Zibek S."/>
            <person name="Sohn K."/>
        </authorList>
    </citation>
    <scope>NUCLEOTIDE SEQUENCE [LARGE SCALE GENOMIC DNA]</scope>
    <source>
        <strain evidence="4">ATCC 32657 / CBS 517.83 / DSM 70725 / JCM 10318 / NBRC 10182 / NRRL Y-7954 / St-0401</strain>
    </source>
</reference>
<feature type="region of interest" description="Disordered" evidence="2">
    <location>
        <begin position="178"/>
        <end position="206"/>
    </location>
</feature>
<evidence type="ECO:0000313" key="4">
    <source>
        <dbReference type="Proteomes" id="UP000019462"/>
    </source>
</evidence>
<feature type="compositionally biased region" description="Polar residues" evidence="2">
    <location>
        <begin position="791"/>
        <end position="800"/>
    </location>
</feature>
<keyword evidence="1" id="KW-0175">Coiled coil</keyword>
<feature type="compositionally biased region" description="Polar residues" evidence="2">
    <location>
        <begin position="600"/>
        <end position="618"/>
    </location>
</feature>
<dbReference type="HOGENOM" id="CLU_019143_0_0_1"/>
<accession>W3VSW0</accession>
<feature type="compositionally biased region" description="Low complexity" evidence="2">
    <location>
        <begin position="737"/>
        <end position="748"/>
    </location>
</feature>
<feature type="coiled-coil region" evidence="1">
    <location>
        <begin position="371"/>
        <end position="398"/>
    </location>
</feature>
<feature type="region of interest" description="Disordered" evidence="2">
    <location>
        <begin position="579"/>
        <end position="660"/>
    </location>
</feature>
<gene>
    <name evidence="3" type="ORF">PaG_02209</name>
</gene>
<evidence type="ECO:0000256" key="1">
    <source>
        <dbReference type="SAM" id="Coils"/>
    </source>
</evidence>
<feature type="region of interest" description="Disordered" evidence="2">
    <location>
        <begin position="691"/>
        <end position="800"/>
    </location>
</feature>
<dbReference type="EMBL" id="AWNI01000008">
    <property type="protein sequence ID" value="ETS63886.1"/>
    <property type="molecule type" value="Genomic_DNA"/>
</dbReference>
<feature type="compositionally biased region" description="Low complexity" evidence="2">
    <location>
        <begin position="643"/>
        <end position="660"/>
    </location>
</feature>
<dbReference type="AlphaFoldDB" id="W3VSW0"/>
<evidence type="ECO:0000256" key="2">
    <source>
        <dbReference type="SAM" id="MobiDB-lite"/>
    </source>
</evidence>
<organism evidence="3 4">
    <name type="scientific">Moesziomyces aphidis</name>
    <name type="common">Pseudozyma aphidis</name>
    <dbReference type="NCBI Taxonomy" id="84754"/>
    <lineage>
        <taxon>Eukaryota</taxon>
        <taxon>Fungi</taxon>
        <taxon>Dikarya</taxon>
        <taxon>Basidiomycota</taxon>
        <taxon>Ustilaginomycotina</taxon>
        <taxon>Ustilaginomycetes</taxon>
        <taxon>Ustilaginales</taxon>
        <taxon>Ustilaginaceae</taxon>
        <taxon>Moesziomyces</taxon>
    </lineage>
</organism>
<keyword evidence="4" id="KW-1185">Reference proteome</keyword>
<protein>
    <recommendedName>
        <fullName evidence="5">Hgl1p, required for dimorphism and teliospore formation</fullName>
    </recommendedName>
</protein>
<evidence type="ECO:0000313" key="3">
    <source>
        <dbReference type="EMBL" id="ETS63886.1"/>
    </source>
</evidence>